<gene>
    <name evidence="2" type="ORF">ACFQQG_06035</name>
</gene>
<dbReference type="PANTHER" id="PTHR39335:SF1">
    <property type="entry name" value="BLL4220 PROTEIN"/>
    <property type="match status" value="1"/>
</dbReference>
<evidence type="ECO:0000313" key="3">
    <source>
        <dbReference type="Proteomes" id="UP001596445"/>
    </source>
</evidence>
<comment type="caution">
    <text evidence="2">The sequence shown here is derived from an EMBL/GenBank/DDBJ whole genome shotgun (WGS) entry which is preliminary data.</text>
</comment>
<dbReference type="EMBL" id="JBHSZI010000001">
    <property type="protein sequence ID" value="MFC7057805.1"/>
    <property type="molecule type" value="Genomic_DNA"/>
</dbReference>
<dbReference type="InterPro" id="IPR005297">
    <property type="entry name" value="Lipoprotein_repeat"/>
</dbReference>
<protein>
    <recommendedName>
        <fullName evidence="4">Lipoprotein with Yx(FWY)xxD motif</fullName>
    </recommendedName>
</protein>
<dbReference type="Pfam" id="PF03640">
    <property type="entry name" value="Lipoprotein_15"/>
    <property type="match status" value="2"/>
</dbReference>
<sequence length="133" mass="13950">MQVVDTESQGEVLAGPEGLTLYVFDNDDQGAESSACTGSCTDNWPPLTIDSEVVAASGVDTELRTFEREDGSTQVAADGRPLYYWANDETEGDTNGHGVNDAWWVVSPDGSPKRPAEDGSDGDGSDGGDGPAY</sequence>
<organism evidence="2 3">
    <name type="scientific">Halovenus salina</name>
    <dbReference type="NCBI Taxonomy" id="1510225"/>
    <lineage>
        <taxon>Archaea</taxon>
        <taxon>Methanobacteriati</taxon>
        <taxon>Methanobacteriota</taxon>
        <taxon>Stenosarchaea group</taxon>
        <taxon>Halobacteria</taxon>
        <taxon>Halobacteriales</taxon>
        <taxon>Haloarculaceae</taxon>
        <taxon>Halovenus</taxon>
    </lineage>
</organism>
<evidence type="ECO:0000313" key="2">
    <source>
        <dbReference type="EMBL" id="MFC7057805.1"/>
    </source>
</evidence>
<dbReference type="RefSeq" id="WP_382184590.1">
    <property type="nucleotide sequence ID" value="NZ_JBHSZI010000001.1"/>
</dbReference>
<name>A0ABD5VXK7_9EURY</name>
<evidence type="ECO:0008006" key="4">
    <source>
        <dbReference type="Google" id="ProtNLM"/>
    </source>
</evidence>
<dbReference type="PANTHER" id="PTHR39335">
    <property type="entry name" value="BLL4220 PROTEIN"/>
    <property type="match status" value="1"/>
</dbReference>
<proteinExistence type="predicted"/>
<keyword evidence="3" id="KW-1185">Reference proteome</keyword>
<reference evidence="2 3" key="1">
    <citation type="journal article" date="2019" name="Int. J. Syst. Evol. Microbiol.">
        <title>The Global Catalogue of Microorganisms (GCM) 10K type strain sequencing project: providing services to taxonomists for standard genome sequencing and annotation.</title>
        <authorList>
            <consortium name="The Broad Institute Genomics Platform"/>
            <consortium name="The Broad Institute Genome Sequencing Center for Infectious Disease"/>
            <person name="Wu L."/>
            <person name="Ma J."/>
        </authorList>
    </citation>
    <scope>NUCLEOTIDE SEQUENCE [LARGE SCALE GENOMIC DNA]</scope>
    <source>
        <strain evidence="2 3">JCM 30072</strain>
    </source>
</reference>
<dbReference type="AlphaFoldDB" id="A0ABD5VXK7"/>
<feature type="region of interest" description="Disordered" evidence="1">
    <location>
        <begin position="88"/>
        <end position="133"/>
    </location>
</feature>
<evidence type="ECO:0000256" key="1">
    <source>
        <dbReference type="SAM" id="MobiDB-lite"/>
    </source>
</evidence>
<accession>A0ABD5VXK7</accession>
<dbReference type="Proteomes" id="UP001596445">
    <property type="component" value="Unassembled WGS sequence"/>
</dbReference>